<comment type="caution">
    <text evidence="3">The sequence shown here is derived from an EMBL/GenBank/DDBJ whole genome shotgun (WGS) entry which is preliminary data.</text>
</comment>
<keyword evidence="2" id="KW-0732">Signal</keyword>
<name>A0ABT3L085_9CYAN</name>
<evidence type="ECO:0000256" key="1">
    <source>
        <dbReference type="SAM" id="MobiDB-lite"/>
    </source>
</evidence>
<organism evidence="3 4">
    <name type="scientific">Spirulina subsalsa FACHB-351</name>
    <dbReference type="NCBI Taxonomy" id="234711"/>
    <lineage>
        <taxon>Bacteria</taxon>
        <taxon>Bacillati</taxon>
        <taxon>Cyanobacteriota</taxon>
        <taxon>Cyanophyceae</taxon>
        <taxon>Spirulinales</taxon>
        <taxon>Spirulinaceae</taxon>
        <taxon>Spirulina</taxon>
    </lineage>
</organism>
<dbReference type="RefSeq" id="WP_265262549.1">
    <property type="nucleotide sequence ID" value="NZ_JAIHOM010000004.1"/>
</dbReference>
<gene>
    <name evidence="3" type="ORF">K4A83_01185</name>
</gene>
<evidence type="ECO:0000256" key="2">
    <source>
        <dbReference type="SAM" id="SignalP"/>
    </source>
</evidence>
<feature type="region of interest" description="Disordered" evidence="1">
    <location>
        <begin position="126"/>
        <end position="159"/>
    </location>
</feature>
<sequence length="159" mass="17009">MRLTKFTVLTGTALAVCLSAIAADLVQAQPGSNPLLLAQESPSREPKIRGVVRSVVGTQVLVELERSEDPLMWVGVSQSDLGAMNLMGGTPVFVQGRRIVGLAPRGISVSSPSDFSSRTESLWAEYDRNQQEPRSSSILPPSDPMMAPVPQTAPIPGLW</sequence>
<evidence type="ECO:0000313" key="3">
    <source>
        <dbReference type="EMBL" id="MCW6034890.1"/>
    </source>
</evidence>
<dbReference type="EMBL" id="JAIHOM010000004">
    <property type="protein sequence ID" value="MCW6034890.1"/>
    <property type="molecule type" value="Genomic_DNA"/>
</dbReference>
<keyword evidence="4" id="KW-1185">Reference proteome</keyword>
<protein>
    <submittedName>
        <fullName evidence="3">Uncharacterized protein</fullName>
    </submittedName>
</protein>
<proteinExistence type="predicted"/>
<dbReference type="Proteomes" id="UP001526426">
    <property type="component" value="Unassembled WGS sequence"/>
</dbReference>
<evidence type="ECO:0000313" key="4">
    <source>
        <dbReference type="Proteomes" id="UP001526426"/>
    </source>
</evidence>
<feature type="signal peptide" evidence="2">
    <location>
        <begin position="1"/>
        <end position="22"/>
    </location>
</feature>
<accession>A0ABT3L085</accession>
<feature type="chain" id="PRO_5045446980" evidence="2">
    <location>
        <begin position="23"/>
        <end position="159"/>
    </location>
</feature>
<reference evidence="3 4" key="1">
    <citation type="submission" date="2021-08" db="EMBL/GenBank/DDBJ databases">
        <title>Draft genome sequence of Spirulina subsalsa with high tolerance to salinity and hype-accumulation of phycocyanin.</title>
        <authorList>
            <person name="Pei H."/>
            <person name="Jiang L."/>
        </authorList>
    </citation>
    <scope>NUCLEOTIDE SEQUENCE [LARGE SCALE GENOMIC DNA]</scope>
    <source>
        <strain evidence="3 4">FACHB-351</strain>
    </source>
</reference>